<keyword evidence="7 9" id="KW-1133">Transmembrane helix</keyword>
<feature type="transmembrane region" description="Helical" evidence="9">
    <location>
        <begin position="120"/>
        <end position="147"/>
    </location>
</feature>
<evidence type="ECO:0000256" key="3">
    <source>
        <dbReference type="ARBA" id="ARBA00022448"/>
    </source>
</evidence>
<gene>
    <name evidence="12" type="primary">pstC</name>
    <name evidence="12" type="ORF">Rmf_28960</name>
</gene>
<keyword evidence="10" id="KW-0997">Cell inner membrane</keyword>
<evidence type="ECO:0000256" key="8">
    <source>
        <dbReference type="ARBA" id="ARBA00023136"/>
    </source>
</evidence>
<keyword evidence="6 9" id="KW-0812">Transmembrane</keyword>
<dbReference type="InterPro" id="IPR000515">
    <property type="entry name" value="MetI-like"/>
</dbReference>
<comment type="function">
    <text evidence="10">Part of the binding-protein-dependent transport system for phosphate; probably responsible for the translocation of the substrate across the membrane.</text>
</comment>
<keyword evidence="3 9" id="KW-0813">Transport</keyword>
<feature type="transmembrane region" description="Helical" evidence="9">
    <location>
        <begin position="167"/>
        <end position="193"/>
    </location>
</feature>
<evidence type="ECO:0000256" key="1">
    <source>
        <dbReference type="ARBA" id="ARBA00004651"/>
    </source>
</evidence>
<evidence type="ECO:0000256" key="9">
    <source>
        <dbReference type="RuleBase" id="RU363032"/>
    </source>
</evidence>
<feature type="transmembrane region" description="Helical" evidence="9">
    <location>
        <begin position="81"/>
        <end position="108"/>
    </location>
</feature>
<dbReference type="InterPro" id="IPR011864">
    <property type="entry name" value="Phosphate_PstC"/>
</dbReference>
<dbReference type="CDD" id="cd06261">
    <property type="entry name" value="TM_PBP2"/>
    <property type="match status" value="1"/>
</dbReference>
<dbReference type="PANTHER" id="PTHR30425">
    <property type="entry name" value="PHOSPHATE TRANSPORT SYSTEM PERMEASE PROTEIN PST"/>
    <property type="match status" value="1"/>
</dbReference>
<dbReference type="RefSeq" id="WP_244407144.1">
    <property type="nucleotide sequence ID" value="NZ_AP025637.1"/>
</dbReference>
<evidence type="ECO:0000256" key="6">
    <source>
        <dbReference type="ARBA" id="ARBA00022692"/>
    </source>
</evidence>
<keyword evidence="4" id="KW-1003">Cell membrane</keyword>
<accession>A0ABM7Y4Z6</accession>
<evidence type="ECO:0000256" key="7">
    <source>
        <dbReference type="ARBA" id="ARBA00022989"/>
    </source>
</evidence>
<feature type="transmembrane region" description="Helical" evidence="9">
    <location>
        <begin position="233"/>
        <end position="257"/>
    </location>
</feature>
<protein>
    <recommendedName>
        <fullName evidence="10">Phosphate transport system permease protein</fullName>
    </recommendedName>
</protein>
<evidence type="ECO:0000313" key="13">
    <source>
        <dbReference type="Proteomes" id="UP000831327"/>
    </source>
</evidence>
<dbReference type="PANTHER" id="PTHR30425:SF1">
    <property type="entry name" value="PHOSPHATE TRANSPORT SYSTEM PERMEASE PROTEIN PSTC"/>
    <property type="match status" value="1"/>
</dbReference>
<dbReference type="InterPro" id="IPR035906">
    <property type="entry name" value="MetI-like_sf"/>
</dbReference>
<keyword evidence="8 9" id="KW-0472">Membrane</keyword>
<dbReference type="EMBL" id="AP025637">
    <property type="protein sequence ID" value="BDG72967.1"/>
    <property type="molecule type" value="Genomic_DNA"/>
</dbReference>
<dbReference type="InterPro" id="IPR051124">
    <property type="entry name" value="Phosphate_Transport_Permease"/>
</dbReference>
<feature type="transmembrane region" description="Helical" evidence="9">
    <location>
        <begin position="292"/>
        <end position="317"/>
    </location>
</feature>
<dbReference type="SUPFAM" id="SSF161098">
    <property type="entry name" value="MetI-like"/>
    <property type="match status" value="1"/>
</dbReference>
<name>A0ABM7Y4Z6_9PROT</name>
<evidence type="ECO:0000256" key="2">
    <source>
        <dbReference type="ARBA" id="ARBA00007069"/>
    </source>
</evidence>
<evidence type="ECO:0000256" key="5">
    <source>
        <dbReference type="ARBA" id="ARBA00022592"/>
    </source>
</evidence>
<dbReference type="Pfam" id="PF00528">
    <property type="entry name" value="BPD_transp_1"/>
    <property type="match status" value="1"/>
</dbReference>
<dbReference type="Proteomes" id="UP000831327">
    <property type="component" value="Chromosome"/>
</dbReference>
<comment type="similarity">
    <text evidence="2 10">Belongs to the binding-protein-dependent transport system permease family. CysTW subfamily.</text>
</comment>
<evidence type="ECO:0000313" key="12">
    <source>
        <dbReference type="EMBL" id="BDG72967.1"/>
    </source>
</evidence>
<evidence type="ECO:0000256" key="10">
    <source>
        <dbReference type="RuleBase" id="RU363054"/>
    </source>
</evidence>
<dbReference type="PROSITE" id="PS50928">
    <property type="entry name" value="ABC_TM1"/>
    <property type="match status" value="1"/>
</dbReference>
<sequence length="323" mass="34180">MSQAATASPPAPARTARGAGNLGDIIFEWACRGAGIFVLLLLGAIIVELFIAGLPAFRAFGIGFIWSTEWDPVQEVFGAGVSIYGTVVTAVLAILLAVPVAFGIAFYLTELAPVWLRRPVGTAVELLAAVPSIIYGMWGFFVIVPAFATYIQPTLIDTLGELPLVGFLFQGAPFGTGIFTASFILAIMILPFIAATMRDVFEQVPPVYKESAYGLGATTWEVMRGVVIPYTRVSVVGGIMLGLGRALGETMAVTFVIGNANRITGSLFGPGNTIASLVALEFGESETGSLKLASLLALGFILFVLSFIVLATSRYLLRSRLKA</sequence>
<keyword evidence="13" id="KW-1185">Reference proteome</keyword>
<reference evidence="12 13" key="1">
    <citation type="journal article" date="2016" name="Microbes Environ.">
        <title>Phylogenetically diverse aerobic anoxygenic phototrophic bacteria isolated from epilithic biofilms in Tama river, Japan.</title>
        <authorList>
            <person name="Hirose S."/>
            <person name="Matsuura K."/>
            <person name="Haruta S."/>
        </authorList>
    </citation>
    <scope>NUCLEOTIDE SEQUENCE [LARGE SCALE GENOMIC DNA]</scope>
    <source>
        <strain evidence="12 13">S08</strain>
    </source>
</reference>
<proteinExistence type="inferred from homology"/>
<evidence type="ECO:0000256" key="4">
    <source>
        <dbReference type="ARBA" id="ARBA00022475"/>
    </source>
</evidence>
<evidence type="ECO:0000259" key="11">
    <source>
        <dbReference type="PROSITE" id="PS50928"/>
    </source>
</evidence>
<feature type="domain" description="ABC transmembrane type-1" evidence="11">
    <location>
        <begin position="83"/>
        <end position="313"/>
    </location>
</feature>
<dbReference type="Gene3D" id="1.10.3720.10">
    <property type="entry name" value="MetI-like"/>
    <property type="match status" value="1"/>
</dbReference>
<keyword evidence="5 10" id="KW-0592">Phosphate transport</keyword>
<feature type="transmembrane region" description="Helical" evidence="9">
    <location>
        <begin position="36"/>
        <end position="61"/>
    </location>
</feature>
<dbReference type="NCBIfam" id="TIGR02138">
    <property type="entry name" value="phosphate_pstC"/>
    <property type="match status" value="1"/>
</dbReference>
<organism evidence="12 13">
    <name type="scientific">Roseomonas fluvialis</name>
    <dbReference type="NCBI Taxonomy" id="1750527"/>
    <lineage>
        <taxon>Bacteria</taxon>
        <taxon>Pseudomonadati</taxon>
        <taxon>Pseudomonadota</taxon>
        <taxon>Alphaproteobacteria</taxon>
        <taxon>Acetobacterales</taxon>
        <taxon>Roseomonadaceae</taxon>
        <taxon>Roseomonas</taxon>
    </lineage>
</organism>
<comment type="subcellular location">
    <subcellularLocation>
        <location evidence="10">Cell inner membrane</location>
        <topology evidence="10">Multi-pass membrane protein</topology>
    </subcellularLocation>
    <subcellularLocation>
        <location evidence="1 9">Cell membrane</location>
        <topology evidence="1 9">Multi-pass membrane protein</topology>
    </subcellularLocation>
</comment>